<evidence type="ECO:0000313" key="18">
    <source>
        <dbReference type="EMBL" id="KAK6950684.1"/>
    </source>
</evidence>
<keyword evidence="11" id="KW-0315">Glutamine amidotransferase</keyword>
<dbReference type="Gene3D" id="3.40.50.880">
    <property type="match status" value="1"/>
</dbReference>
<organism evidence="18 19">
    <name type="scientific">Daldinia eschscholtzii</name>
    <dbReference type="NCBI Taxonomy" id="292717"/>
    <lineage>
        <taxon>Eukaryota</taxon>
        <taxon>Fungi</taxon>
        <taxon>Dikarya</taxon>
        <taxon>Ascomycota</taxon>
        <taxon>Pezizomycotina</taxon>
        <taxon>Sordariomycetes</taxon>
        <taxon>Xylariomycetidae</taxon>
        <taxon>Xylariales</taxon>
        <taxon>Hypoxylaceae</taxon>
        <taxon>Daldinia</taxon>
    </lineage>
</organism>
<sequence>MSAEIEQAEAPHNAYDTILVLDFGSQFTHLITRRLRELNVYSEMLPCTTKLSELSWKPKGIILSGGPFSVYDKDAPHVDSAFIELGVPILGICYGLQEIAWNLSKDNVVAGTKREYGQADLTPQHHNSHVDRLYEGLYGDASMRVWMSHGDKLSQLPEGFVTIATTQNSPYASIAHESKPIFGIQFHPEVTHTPRGTELLKNFAVGICGVKQTWTMTDFLDKEVARIRKLVGNGQVIGAVSGGVDSTVAAKLMKLAIGDRFHAVLVDNGVMRLNECQQVKEALGEHLGINLTVVDASQIFLGKLKGVIDPEQKRKIIGNTFIDIFEEEAIKIEKAAENTPNAGKVEWFLQGTLYPDVIESISFKGPSATIKTHHNVGGLPQRMMDGQGLKLIEPFPGPGIAIRILGEVTPERVEIARKADNIFISMIKEAGIYNEISQAYAGLDTNKAVGVMGDKRYEGYLCLLRAVTTKDFMSAEAYKFDMDFLMNVSTRIVNEVEGVSCVFYNTTSKPPATIELS</sequence>
<dbReference type="InterPro" id="IPR001674">
    <property type="entry name" value="GMP_synth_C"/>
</dbReference>
<comment type="caution">
    <text evidence="18">The sequence shown here is derived from an EMBL/GenBank/DDBJ whole genome shotgun (WGS) entry which is preliminary data.</text>
</comment>
<dbReference type="Gene3D" id="3.40.50.620">
    <property type="entry name" value="HUPs"/>
    <property type="match status" value="1"/>
</dbReference>
<comment type="function">
    <text evidence="14">Catalyzes the conversion of xanthine monophosphate (XMP) to GMP in the presence of glutamine and ATP through an adenyl-XMP intermediate.</text>
</comment>
<reference evidence="18 19" key="1">
    <citation type="journal article" date="2024" name="Front Chem Biol">
        <title>Unveiling the potential of Daldinia eschscholtzii MFLUCC 19-0629 through bioactivity and bioinformatics studies for enhanced sustainable agriculture production.</title>
        <authorList>
            <person name="Brooks S."/>
            <person name="Weaver J.A."/>
            <person name="Klomchit A."/>
            <person name="Alharthi S.A."/>
            <person name="Onlamun T."/>
            <person name="Nurani R."/>
            <person name="Vong T.K."/>
            <person name="Alberti F."/>
            <person name="Greco C."/>
        </authorList>
    </citation>
    <scope>NUCLEOTIDE SEQUENCE [LARGE SCALE GENOMIC DNA]</scope>
    <source>
        <strain evidence="18">MFLUCC 19-0629</strain>
    </source>
</reference>
<dbReference type="EC" id="6.3.5.2" evidence="4"/>
<keyword evidence="7 16" id="KW-0547">Nucleotide-binding</keyword>
<dbReference type="PANTHER" id="PTHR11922:SF2">
    <property type="entry name" value="GMP SYNTHASE [GLUTAMINE-HYDROLYZING]"/>
    <property type="match status" value="1"/>
</dbReference>
<evidence type="ECO:0000259" key="17">
    <source>
        <dbReference type="PROSITE" id="PS51553"/>
    </source>
</evidence>
<dbReference type="InterPro" id="IPR014729">
    <property type="entry name" value="Rossmann-like_a/b/a_fold"/>
</dbReference>
<dbReference type="NCBIfam" id="NF000848">
    <property type="entry name" value="PRK00074.1"/>
    <property type="match status" value="1"/>
</dbReference>
<evidence type="ECO:0000256" key="2">
    <source>
        <dbReference type="ARBA" id="ARBA00005153"/>
    </source>
</evidence>
<comment type="catalytic activity">
    <reaction evidence="15">
        <text>XMP + L-glutamine + ATP + H2O = GMP + L-glutamate + AMP + diphosphate + 2 H(+)</text>
        <dbReference type="Rhea" id="RHEA:11680"/>
        <dbReference type="ChEBI" id="CHEBI:15377"/>
        <dbReference type="ChEBI" id="CHEBI:15378"/>
        <dbReference type="ChEBI" id="CHEBI:29985"/>
        <dbReference type="ChEBI" id="CHEBI:30616"/>
        <dbReference type="ChEBI" id="CHEBI:33019"/>
        <dbReference type="ChEBI" id="CHEBI:57464"/>
        <dbReference type="ChEBI" id="CHEBI:58115"/>
        <dbReference type="ChEBI" id="CHEBI:58359"/>
        <dbReference type="ChEBI" id="CHEBI:456215"/>
        <dbReference type="EC" id="6.3.5.2"/>
    </reaction>
</comment>
<dbReference type="GO" id="GO:0003921">
    <property type="term" value="F:GMP synthase activity"/>
    <property type="evidence" value="ECO:0007669"/>
    <property type="project" value="InterPro"/>
</dbReference>
<dbReference type="EMBL" id="JBANMG010000007">
    <property type="protein sequence ID" value="KAK6950684.1"/>
    <property type="molecule type" value="Genomic_DNA"/>
</dbReference>
<evidence type="ECO:0000313" key="19">
    <source>
        <dbReference type="Proteomes" id="UP001369815"/>
    </source>
</evidence>
<evidence type="ECO:0000256" key="13">
    <source>
        <dbReference type="ARBA" id="ARBA00031356"/>
    </source>
</evidence>
<dbReference type="SUPFAM" id="SSF52402">
    <property type="entry name" value="Adenine nucleotide alpha hydrolases-like"/>
    <property type="match status" value="1"/>
</dbReference>
<keyword evidence="8 16" id="KW-0332">GMP biosynthesis</keyword>
<dbReference type="SUPFAM" id="SSF52317">
    <property type="entry name" value="Class I glutamine amidotransferase-like"/>
    <property type="match status" value="1"/>
</dbReference>
<comment type="subunit">
    <text evidence="3">Homodimer.</text>
</comment>
<evidence type="ECO:0000256" key="9">
    <source>
        <dbReference type="ARBA" id="ARBA00022755"/>
    </source>
</evidence>
<dbReference type="SUPFAM" id="SSF54810">
    <property type="entry name" value="GMP synthetase C-terminal dimerisation domain"/>
    <property type="match status" value="1"/>
</dbReference>
<evidence type="ECO:0000256" key="14">
    <source>
        <dbReference type="ARBA" id="ARBA00044933"/>
    </source>
</evidence>
<dbReference type="Pfam" id="PF00117">
    <property type="entry name" value="GATase"/>
    <property type="match status" value="1"/>
</dbReference>
<evidence type="ECO:0000256" key="8">
    <source>
        <dbReference type="ARBA" id="ARBA00022749"/>
    </source>
</evidence>
<dbReference type="NCBIfam" id="TIGR00888">
    <property type="entry name" value="guaA_Nterm"/>
    <property type="match status" value="1"/>
</dbReference>
<name>A0AAX6MDY5_9PEZI</name>
<dbReference type="Pfam" id="PF00958">
    <property type="entry name" value="GMP_synt_C"/>
    <property type="match status" value="1"/>
</dbReference>
<comment type="pathway">
    <text evidence="2">Purine metabolism; GMP biosynthesis; GMP from XMP (L-Gln route): step 1/1.</text>
</comment>
<gene>
    <name evidence="18" type="primary">GUA1</name>
    <name evidence="18" type="ORF">Daesc_007209</name>
</gene>
<evidence type="ECO:0000256" key="7">
    <source>
        <dbReference type="ARBA" id="ARBA00022741"/>
    </source>
</evidence>
<dbReference type="AlphaFoldDB" id="A0AAX6MDY5"/>
<dbReference type="PROSITE" id="PS51553">
    <property type="entry name" value="GMPS_ATP_PPASE"/>
    <property type="match status" value="1"/>
</dbReference>
<evidence type="ECO:0000256" key="16">
    <source>
        <dbReference type="PROSITE-ProRule" id="PRU00886"/>
    </source>
</evidence>
<evidence type="ECO:0000256" key="11">
    <source>
        <dbReference type="ARBA" id="ARBA00022962"/>
    </source>
</evidence>
<keyword evidence="9 16" id="KW-0658">Purine biosynthesis</keyword>
<dbReference type="InterPro" id="IPR004739">
    <property type="entry name" value="GMP_synth_GATase"/>
</dbReference>
<evidence type="ECO:0000256" key="12">
    <source>
        <dbReference type="ARBA" id="ARBA00030464"/>
    </source>
</evidence>
<dbReference type="PANTHER" id="PTHR11922">
    <property type="entry name" value="GMP SYNTHASE-RELATED"/>
    <property type="match status" value="1"/>
</dbReference>
<comment type="subcellular location">
    <subcellularLocation>
        <location evidence="1">Cytoplasm</location>
        <location evidence="1">Cytosol</location>
    </subcellularLocation>
</comment>
<dbReference type="GO" id="GO:0005829">
    <property type="term" value="C:cytosol"/>
    <property type="evidence" value="ECO:0007669"/>
    <property type="project" value="UniProtKB-SubCell"/>
</dbReference>
<evidence type="ECO:0000256" key="4">
    <source>
        <dbReference type="ARBA" id="ARBA00012746"/>
    </source>
</evidence>
<dbReference type="InterPro" id="IPR025777">
    <property type="entry name" value="GMPS_ATP_PPase_dom"/>
</dbReference>
<protein>
    <recommendedName>
        <fullName evidence="5">GMP synthase [glutamine-hydrolyzing]</fullName>
        <ecNumber evidence="4">6.3.5.2</ecNumber>
    </recommendedName>
    <alternativeName>
        <fullName evidence="12">GMP synthetase</fullName>
    </alternativeName>
    <alternativeName>
        <fullName evidence="13">Glutamine amidotransferase</fullName>
    </alternativeName>
</protein>
<feature type="binding site" evidence="16">
    <location>
        <begin position="241"/>
        <end position="247"/>
    </location>
    <ligand>
        <name>ATP</name>
        <dbReference type="ChEBI" id="CHEBI:30616"/>
    </ligand>
</feature>
<dbReference type="Proteomes" id="UP001369815">
    <property type="component" value="Unassembled WGS sequence"/>
</dbReference>
<feature type="domain" description="GMPS ATP-PPase" evidence="17">
    <location>
        <begin position="214"/>
        <end position="418"/>
    </location>
</feature>
<dbReference type="FunFam" id="3.30.300.10:FF:000002">
    <property type="entry name" value="GMP synthase [glutamine-hydrolyzing]"/>
    <property type="match status" value="1"/>
</dbReference>
<dbReference type="PRINTS" id="PR00097">
    <property type="entry name" value="ANTSNTHASEII"/>
</dbReference>
<dbReference type="PRINTS" id="PR00096">
    <property type="entry name" value="GATASE"/>
</dbReference>
<dbReference type="Gene3D" id="3.30.300.10">
    <property type="match status" value="1"/>
</dbReference>
<dbReference type="GO" id="GO:0005524">
    <property type="term" value="F:ATP binding"/>
    <property type="evidence" value="ECO:0007669"/>
    <property type="project" value="UniProtKB-UniRule"/>
</dbReference>
<proteinExistence type="predicted"/>
<keyword evidence="19" id="KW-1185">Reference proteome</keyword>
<evidence type="ECO:0000256" key="3">
    <source>
        <dbReference type="ARBA" id="ARBA00011738"/>
    </source>
</evidence>
<dbReference type="Pfam" id="PF02540">
    <property type="entry name" value="NAD_synthase"/>
    <property type="match status" value="1"/>
</dbReference>
<evidence type="ECO:0000256" key="5">
    <source>
        <dbReference type="ARBA" id="ARBA00021562"/>
    </source>
</evidence>
<evidence type="ECO:0000256" key="15">
    <source>
        <dbReference type="ARBA" id="ARBA00049404"/>
    </source>
</evidence>
<dbReference type="CDD" id="cd01742">
    <property type="entry name" value="GATase1_GMP_Synthase"/>
    <property type="match status" value="1"/>
</dbReference>
<accession>A0AAX6MDY5</accession>
<dbReference type="InterPro" id="IPR029062">
    <property type="entry name" value="Class_I_gatase-like"/>
</dbReference>
<evidence type="ECO:0000256" key="10">
    <source>
        <dbReference type="ARBA" id="ARBA00022840"/>
    </source>
</evidence>
<dbReference type="CDD" id="cd01997">
    <property type="entry name" value="GMP_synthase_C"/>
    <property type="match status" value="1"/>
</dbReference>
<dbReference type="InterPro" id="IPR022310">
    <property type="entry name" value="NAD/GMP_synthase"/>
</dbReference>
<dbReference type="PROSITE" id="PS51273">
    <property type="entry name" value="GATASE_TYPE_1"/>
    <property type="match status" value="1"/>
</dbReference>
<keyword evidence="6" id="KW-0436">Ligase</keyword>
<dbReference type="InterPro" id="IPR017926">
    <property type="entry name" value="GATASE"/>
</dbReference>
<evidence type="ECO:0000256" key="1">
    <source>
        <dbReference type="ARBA" id="ARBA00004514"/>
    </source>
</evidence>
<evidence type="ECO:0000256" key="6">
    <source>
        <dbReference type="ARBA" id="ARBA00022598"/>
    </source>
</evidence>
<dbReference type="FunFam" id="3.40.50.880:FF:000001">
    <property type="entry name" value="GMP synthase [glutamine-hydrolyzing]"/>
    <property type="match status" value="1"/>
</dbReference>
<keyword evidence="10 16" id="KW-0067">ATP-binding</keyword>